<feature type="transmembrane region" description="Helical" evidence="10">
    <location>
        <begin position="263"/>
        <end position="281"/>
    </location>
</feature>
<evidence type="ECO:0000256" key="6">
    <source>
        <dbReference type="ARBA" id="ARBA00022777"/>
    </source>
</evidence>
<evidence type="ECO:0000256" key="9">
    <source>
        <dbReference type="ARBA" id="ARBA00023136"/>
    </source>
</evidence>
<feature type="transmembrane region" description="Helical" evidence="10">
    <location>
        <begin position="222"/>
        <end position="243"/>
    </location>
</feature>
<evidence type="ECO:0000256" key="10">
    <source>
        <dbReference type="SAM" id="Phobius"/>
    </source>
</evidence>
<dbReference type="GO" id="GO:0005789">
    <property type="term" value="C:endoplasmic reticulum membrane"/>
    <property type="evidence" value="ECO:0007669"/>
    <property type="project" value="UniProtKB-SubCell"/>
</dbReference>
<dbReference type="OrthoDB" id="377083at2759"/>
<feature type="transmembrane region" description="Helical" evidence="10">
    <location>
        <begin position="197"/>
        <end position="216"/>
    </location>
</feature>
<evidence type="ECO:0000313" key="11">
    <source>
        <dbReference type="Proteomes" id="UP000694843"/>
    </source>
</evidence>
<dbReference type="KEGG" id="hazt:108677543"/>
<dbReference type="GeneID" id="108677543"/>
<dbReference type="Proteomes" id="UP000694843">
    <property type="component" value="Unplaced"/>
</dbReference>
<name>A0A979FUY5_HYAAZ</name>
<dbReference type="EC" id="2.7.1.108" evidence="3"/>
<feature type="transmembrane region" description="Helical" evidence="10">
    <location>
        <begin position="57"/>
        <end position="78"/>
    </location>
</feature>
<dbReference type="CTD" id="22845"/>
<comment type="subcellular location">
    <subcellularLocation>
        <location evidence="1">Endoplasmic reticulum membrane</location>
        <topology evidence="1">Multi-pass membrane protein</topology>
    </subcellularLocation>
</comment>
<keyword evidence="8 10" id="KW-1133">Transmembrane helix</keyword>
<gene>
    <name evidence="12" type="primary">LOC108677543</name>
</gene>
<feature type="non-terminal residue" evidence="12">
    <location>
        <position position="1"/>
    </location>
</feature>
<keyword evidence="5 10" id="KW-0812">Transmembrane</keyword>
<dbReference type="AlphaFoldDB" id="A0A979FUY5"/>
<accession>A0A979FUY5</accession>
<dbReference type="PANTHER" id="PTHR13205">
    <property type="entry name" value="TRANSMEMBRANE PROTEIN 15-RELATED"/>
    <property type="match status" value="1"/>
</dbReference>
<keyword evidence="4" id="KW-0808">Transferase</keyword>
<evidence type="ECO:0000256" key="5">
    <source>
        <dbReference type="ARBA" id="ARBA00022692"/>
    </source>
</evidence>
<keyword evidence="7" id="KW-0256">Endoplasmic reticulum</keyword>
<dbReference type="RefSeq" id="XP_047740367.1">
    <property type="nucleotide sequence ID" value="XM_047884411.1"/>
</dbReference>
<keyword evidence="9 10" id="KW-0472">Membrane</keyword>
<evidence type="ECO:0000256" key="1">
    <source>
        <dbReference type="ARBA" id="ARBA00004477"/>
    </source>
</evidence>
<evidence type="ECO:0000256" key="7">
    <source>
        <dbReference type="ARBA" id="ARBA00022824"/>
    </source>
</evidence>
<dbReference type="GO" id="GO:0043048">
    <property type="term" value="P:dolichyl monophosphate biosynthetic process"/>
    <property type="evidence" value="ECO:0007669"/>
    <property type="project" value="TreeGrafter"/>
</dbReference>
<evidence type="ECO:0000256" key="8">
    <source>
        <dbReference type="ARBA" id="ARBA00022989"/>
    </source>
</evidence>
<dbReference type="PANTHER" id="PTHR13205:SF15">
    <property type="entry name" value="DOLICHOL KINASE"/>
    <property type="match status" value="1"/>
</dbReference>
<proteinExistence type="inferred from homology"/>
<evidence type="ECO:0000256" key="2">
    <source>
        <dbReference type="ARBA" id="ARBA00010794"/>
    </source>
</evidence>
<sequence>ECVGVCVSCCVYGLLSGCSIHSPYTHCQLHTFIQLSVLLSGLLLLLLLLLPPPTSPLLLLPLTAVVGGVGVLWSSLMLGEFSPLWLLGELVGSRPGLGWGRVLLLCWWTACSVVAWLTTKWVYRSYLYPWYARHTINLSPLPGTVQYQYPWYARRTINLSPLPGTVQYQYPWYARRTINLSPPPRYRAVPVPVVRKTYHVLAVVVCVAGVAVDAAFLHLASVAATIACLIAEVVRVLDVAYVAPTLSSAFASFLDEKDRSGRLILSPIYLLVGLSLPLWLLPLPLPHCPPSIYCSPCGNNFLPFTPSYIDPLFRNFDSENSILKDESEILNPENGKCFNVGTERFDYENNNQLIENFSISSSQMILLQLAGVLAVGIGDTFASIGGIRYGRHKYPGSNKTIEGSACGIASQVMVIVVLVVLGWVNVGYHAMVWWMGVVITIFSTSIVEAFTNQVDNLALPLITFTGFCITEYLAAV</sequence>
<evidence type="ECO:0000256" key="3">
    <source>
        <dbReference type="ARBA" id="ARBA00012132"/>
    </source>
</evidence>
<reference evidence="12" key="1">
    <citation type="submission" date="2025-08" db="UniProtKB">
        <authorList>
            <consortium name="RefSeq"/>
        </authorList>
    </citation>
    <scope>IDENTIFICATION</scope>
    <source>
        <tissue evidence="12">Whole organism</tissue>
    </source>
</reference>
<organism evidence="11 12">
    <name type="scientific">Hyalella azteca</name>
    <name type="common">Amphipod</name>
    <dbReference type="NCBI Taxonomy" id="294128"/>
    <lineage>
        <taxon>Eukaryota</taxon>
        <taxon>Metazoa</taxon>
        <taxon>Ecdysozoa</taxon>
        <taxon>Arthropoda</taxon>
        <taxon>Crustacea</taxon>
        <taxon>Multicrustacea</taxon>
        <taxon>Malacostraca</taxon>
        <taxon>Eumalacostraca</taxon>
        <taxon>Peracarida</taxon>
        <taxon>Amphipoda</taxon>
        <taxon>Senticaudata</taxon>
        <taxon>Talitrida</taxon>
        <taxon>Talitroidea</taxon>
        <taxon>Hyalellidae</taxon>
        <taxon>Hyalella</taxon>
    </lineage>
</organism>
<protein>
    <recommendedName>
        <fullName evidence="3">dolichol kinase</fullName>
        <ecNumber evidence="3">2.7.1.108</ecNumber>
    </recommendedName>
</protein>
<feature type="transmembrane region" description="Helical" evidence="10">
    <location>
        <begin position="430"/>
        <end position="450"/>
    </location>
</feature>
<feature type="transmembrane region" description="Helical" evidence="10">
    <location>
        <begin position="457"/>
        <end position="475"/>
    </location>
</feature>
<comment type="similarity">
    <text evidence="2">Belongs to the polyprenol kinase family.</text>
</comment>
<feature type="transmembrane region" description="Helical" evidence="10">
    <location>
        <begin position="32"/>
        <end position="50"/>
    </location>
</feature>
<dbReference type="InterPro" id="IPR032974">
    <property type="entry name" value="Polypren_kinase"/>
</dbReference>
<keyword evidence="11" id="KW-1185">Reference proteome</keyword>
<feature type="transmembrane region" description="Helical" evidence="10">
    <location>
        <begin position="405"/>
        <end position="424"/>
    </location>
</feature>
<feature type="transmembrane region" description="Helical" evidence="10">
    <location>
        <begin position="98"/>
        <end position="117"/>
    </location>
</feature>
<evidence type="ECO:0000313" key="12">
    <source>
        <dbReference type="RefSeq" id="XP_047740367.1"/>
    </source>
</evidence>
<evidence type="ECO:0000256" key="4">
    <source>
        <dbReference type="ARBA" id="ARBA00022679"/>
    </source>
</evidence>
<dbReference type="GO" id="GO:0004168">
    <property type="term" value="F:dolichol kinase activity"/>
    <property type="evidence" value="ECO:0007669"/>
    <property type="project" value="UniProtKB-EC"/>
</dbReference>
<keyword evidence="6 12" id="KW-0418">Kinase</keyword>
<feature type="transmembrane region" description="Helical" evidence="10">
    <location>
        <begin position="365"/>
        <end position="384"/>
    </location>
</feature>